<protein>
    <submittedName>
        <fullName evidence="1">Uncharacterized protein</fullName>
    </submittedName>
</protein>
<evidence type="ECO:0000313" key="1">
    <source>
        <dbReference type="EMBL" id="CAA9482544.1"/>
    </source>
</evidence>
<reference evidence="1" key="1">
    <citation type="submission" date="2020-02" db="EMBL/GenBank/DDBJ databases">
        <authorList>
            <person name="Meier V. D."/>
        </authorList>
    </citation>
    <scope>NUCLEOTIDE SEQUENCE</scope>
    <source>
        <strain evidence="1">AVDCRST_MAG30</strain>
    </source>
</reference>
<dbReference type="EMBL" id="CADCVS010000146">
    <property type="protein sequence ID" value="CAA9482544.1"/>
    <property type="molecule type" value="Genomic_DNA"/>
</dbReference>
<name>A0A6J4S106_9ACTN</name>
<proteinExistence type="predicted"/>
<accession>A0A6J4S106</accession>
<dbReference type="AlphaFoldDB" id="A0A6J4S106"/>
<sequence length="119" mass="12260">MPSTETLHRASGAIALTVGTSATVSPRLLLKPFGIARRDVTGAAEMGWRMFGIRTALIGGAVLAGHADARRAVLPVQFADQLVFAQAGRSGAVPARAANLARAVSGLLIVLGFAIRARS</sequence>
<gene>
    <name evidence="1" type="ORF">AVDCRST_MAG30-888</name>
</gene>
<organism evidence="1">
    <name type="scientific">uncultured Solirubrobacteraceae bacterium</name>
    <dbReference type="NCBI Taxonomy" id="1162706"/>
    <lineage>
        <taxon>Bacteria</taxon>
        <taxon>Bacillati</taxon>
        <taxon>Actinomycetota</taxon>
        <taxon>Thermoleophilia</taxon>
        <taxon>Solirubrobacterales</taxon>
        <taxon>Solirubrobacteraceae</taxon>
        <taxon>environmental samples</taxon>
    </lineage>
</organism>